<accession>A0A1M2VCH1</accession>
<evidence type="ECO:0000256" key="1">
    <source>
        <dbReference type="ARBA" id="ARBA00023002"/>
    </source>
</evidence>
<dbReference type="PANTHER" id="PTHR43570">
    <property type="entry name" value="ALDEHYDE DEHYDROGENASE"/>
    <property type="match status" value="1"/>
</dbReference>
<dbReference type="STRING" id="154538.A0A1M2VCH1"/>
<keyword evidence="3" id="KW-1185">Reference proteome</keyword>
<dbReference type="InterPro" id="IPR016161">
    <property type="entry name" value="Ald_DH/histidinol_DH"/>
</dbReference>
<sequence length="151" mass="16586">MPNSPLAEFFETGFLTPESTYRSFYPVGPEKSDSFSKIILGKNTTHIKAMIDGTKGTIVAGGDSDISKRYVAPTIVQDVRGDDSLMAAWVATFSSRRTCLMVYFSEIVGPVLPIVPVEDVDEEIYCFNARQGHASAMLWRSSTHRLAGVTN</sequence>
<dbReference type="EMBL" id="MNAD01001480">
    <property type="protein sequence ID" value="OJT05216.1"/>
    <property type="molecule type" value="Genomic_DNA"/>
</dbReference>
<dbReference type="OrthoDB" id="440325at2759"/>
<dbReference type="InterPro" id="IPR016163">
    <property type="entry name" value="Ald_DH_C"/>
</dbReference>
<dbReference type="Gene3D" id="3.40.309.10">
    <property type="entry name" value="Aldehyde Dehydrogenase, Chain A, domain 2"/>
    <property type="match status" value="1"/>
</dbReference>
<gene>
    <name evidence="2" type="ORF">TRAPUB_4041</name>
</gene>
<dbReference type="SUPFAM" id="SSF53720">
    <property type="entry name" value="ALDH-like"/>
    <property type="match status" value="1"/>
</dbReference>
<dbReference type="GO" id="GO:0005737">
    <property type="term" value="C:cytoplasm"/>
    <property type="evidence" value="ECO:0007669"/>
    <property type="project" value="TreeGrafter"/>
</dbReference>
<proteinExistence type="predicted"/>
<dbReference type="AlphaFoldDB" id="A0A1M2VCH1"/>
<dbReference type="PANTHER" id="PTHR43570:SF16">
    <property type="entry name" value="ALDEHYDE DEHYDROGENASE TYPE III, ISOFORM Q"/>
    <property type="match status" value="1"/>
</dbReference>
<comment type="caution">
    <text evidence="2">The sequence shown here is derived from an EMBL/GenBank/DDBJ whole genome shotgun (WGS) entry which is preliminary data.</text>
</comment>
<dbReference type="GO" id="GO:0006081">
    <property type="term" value="P:aldehyde metabolic process"/>
    <property type="evidence" value="ECO:0007669"/>
    <property type="project" value="InterPro"/>
</dbReference>
<dbReference type="GO" id="GO:0004029">
    <property type="term" value="F:aldehyde dehydrogenase (NAD+) activity"/>
    <property type="evidence" value="ECO:0007669"/>
    <property type="project" value="TreeGrafter"/>
</dbReference>
<protein>
    <submittedName>
        <fullName evidence="2">Fatty aldehyde dehydrogenase</fullName>
    </submittedName>
</protein>
<dbReference type="InterPro" id="IPR012394">
    <property type="entry name" value="Aldehyde_DH_NAD(P)"/>
</dbReference>
<evidence type="ECO:0000313" key="2">
    <source>
        <dbReference type="EMBL" id="OJT05216.1"/>
    </source>
</evidence>
<name>A0A1M2VCH1_TRAPU</name>
<keyword evidence="1" id="KW-0560">Oxidoreductase</keyword>
<evidence type="ECO:0000313" key="3">
    <source>
        <dbReference type="Proteomes" id="UP000184267"/>
    </source>
</evidence>
<dbReference type="Proteomes" id="UP000184267">
    <property type="component" value="Unassembled WGS sequence"/>
</dbReference>
<organism evidence="2 3">
    <name type="scientific">Trametes pubescens</name>
    <name type="common">White-rot fungus</name>
    <dbReference type="NCBI Taxonomy" id="154538"/>
    <lineage>
        <taxon>Eukaryota</taxon>
        <taxon>Fungi</taxon>
        <taxon>Dikarya</taxon>
        <taxon>Basidiomycota</taxon>
        <taxon>Agaricomycotina</taxon>
        <taxon>Agaricomycetes</taxon>
        <taxon>Polyporales</taxon>
        <taxon>Polyporaceae</taxon>
        <taxon>Trametes</taxon>
    </lineage>
</organism>
<reference evidence="2 3" key="1">
    <citation type="submission" date="2016-10" db="EMBL/GenBank/DDBJ databases">
        <title>Genome sequence of the basidiomycete white-rot fungus Trametes pubescens.</title>
        <authorList>
            <person name="Makela M.R."/>
            <person name="Granchi Z."/>
            <person name="Peng M."/>
            <person name="De Vries R.P."/>
            <person name="Grigoriev I."/>
            <person name="Riley R."/>
            <person name="Hilden K."/>
        </authorList>
    </citation>
    <scope>NUCLEOTIDE SEQUENCE [LARGE SCALE GENOMIC DNA]</scope>
    <source>
        <strain evidence="2 3">FBCC735</strain>
    </source>
</reference>